<organism evidence="1 2">
    <name type="scientific">Mycobacterium pseudokansasii</name>
    <dbReference type="NCBI Taxonomy" id="2341080"/>
    <lineage>
        <taxon>Bacteria</taxon>
        <taxon>Bacillati</taxon>
        <taxon>Actinomycetota</taxon>
        <taxon>Actinomycetes</taxon>
        <taxon>Mycobacteriales</taxon>
        <taxon>Mycobacteriaceae</taxon>
        <taxon>Mycobacterium</taxon>
    </lineage>
</organism>
<proteinExistence type="predicted"/>
<dbReference type="Proteomes" id="UP000268285">
    <property type="component" value="Unassembled WGS sequence"/>
</dbReference>
<dbReference type="RefSeq" id="WP_051490644.1">
    <property type="nucleotide sequence ID" value="NZ_JAIENV010000211.1"/>
</dbReference>
<evidence type="ECO:0000313" key="1">
    <source>
        <dbReference type="EMBL" id="VBA51373.1"/>
    </source>
</evidence>
<sequence length="96" mass="11159">MEDEEEFRLPDGRKVRITQRALENFDDHDDCPFCLGRAAAHRGDGVDCNPFPKVDFPPHMERYEDDHWLWGMGHAVGSEEPGGLLWFEQPNRNYDA</sequence>
<protein>
    <submittedName>
        <fullName evidence="1">Uncharacterized protein</fullName>
    </submittedName>
</protein>
<dbReference type="OrthoDB" id="4734108at2"/>
<accession>A0A498QSE8</accession>
<name>A0A498QSE8_9MYCO</name>
<gene>
    <name evidence="1" type="ORF">LAUMK142_03067</name>
</gene>
<dbReference type="EMBL" id="UPHU01000001">
    <property type="protein sequence ID" value="VBA51373.1"/>
    <property type="molecule type" value="Genomic_DNA"/>
</dbReference>
<dbReference type="AlphaFoldDB" id="A0A498QSE8"/>
<evidence type="ECO:0000313" key="2">
    <source>
        <dbReference type="Proteomes" id="UP000268285"/>
    </source>
</evidence>
<reference evidence="1 2" key="1">
    <citation type="submission" date="2018-09" db="EMBL/GenBank/DDBJ databases">
        <authorList>
            <person name="Tagini F."/>
        </authorList>
    </citation>
    <scope>NUCLEOTIDE SEQUENCE [LARGE SCALE GENOMIC DNA]</scope>
    <source>
        <strain evidence="1 2">MK142</strain>
    </source>
</reference>
<keyword evidence="2" id="KW-1185">Reference proteome</keyword>